<dbReference type="CDD" id="cd07984">
    <property type="entry name" value="LPLAT_LABLAT-like"/>
    <property type="match status" value="1"/>
</dbReference>
<reference evidence="8 9" key="1">
    <citation type="journal article" date="2024" name="Chem. Sci.">
        <title>Discovery of megapolipeptins by genome mining of a Burkholderiales bacteria collection.</title>
        <authorList>
            <person name="Paulo B.S."/>
            <person name="Recchia M.J.J."/>
            <person name="Lee S."/>
            <person name="Fergusson C.H."/>
            <person name="Romanowski S.B."/>
            <person name="Hernandez A."/>
            <person name="Krull N."/>
            <person name="Liu D.Y."/>
            <person name="Cavanagh H."/>
            <person name="Bos A."/>
            <person name="Gray C.A."/>
            <person name="Murphy B.T."/>
            <person name="Linington R.G."/>
            <person name="Eustaquio A.S."/>
        </authorList>
    </citation>
    <scope>NUCLEOTIDE SEQUENCE [LARGE SCALE GENOMIC DNA]</scope>
    <source>
        <strain evidence="8 9">RL21-008-BIB-B</strain>
    </source>
</reference>
<protein>
    <submittedName>
        <fullName evidence="8">Acyltransferase</fullName>
    </submittedName>
</protein>
<feature type="region of interest" description="Disordered" evidence="7">
    <location>
        <begin position="1"/>
        <end position="21"/>
    </location>
</feature>
<sequence length="335" mass="37559">MTVNEETQAAQPSHPLQQQRSGRHWAQINEVSFVAGMRLLFFVCRVFGRWPFRLMLYPVLVWYMARNPVARKASLDYLAHLRASHPTLATPIGLRGAFLHFAAFGESLLDKMLLWGGLFPMDKVTVQNGTLITEAAAQGRGGLMICTHLGNLELCRLLGRRHPNVRLTVLVHTKHAQAFNNMLAQLDPASQMNLMQVTEMTPATAVILADKVAQGEFVVIAGDRVPVSPNPRVALAPFMGEAAPFPIGPYVLASLLNCPVFLMFSRRTRDGAELCFEGFREQIQLPRKQRDQLLGELAADYAARLEQHCLQAPLQWFNFYDFWALPTLDSNDAKH</sequence>
<keyword evidence="5" id="KW-0472">Membrane</keyword>
<dbReference type="Pfam" id="PF03279">
    <property type="entry name" value="Lip_A_acyltrans"/>
    <property type="match status" value="1"/>
</dbReference>
<name>A0ABW8ZBU1_9BURK</name>
<dbReference type="Proteomes" id="UP001629214">
    <property type="component" value="Unassembled WGS sequence"/>
</dbReference>
<keyword evidence="3" id="KW-0997">Cell inner membrane</keyword>
<keyword evidence="4" id="KW-0808">Transferase</keyword>
<evidence type="ECO:0000256" key="3">
    <source>
        <dbReference type="ARBA" id="ARBA00022519"/>
    </source>
</evidence>
<evidence type="ECO:0000256" key="5">
    <source>
        <dbReference type="ARBA" id="ARBA00023136"/>
    </source>
</evidence>
<keyword evidence="9" id="KW-1185">Reference proteome</keyword>
<organism evidence="8 9">
    <name type="scientific">Herbaspirillum rhizosphaerae</name>
    <dbReference type="NCBI Taxonomy" id="346179"/>
    <lineage>
        <taxon>Bacteria</taxon>
        <taxon>Pseudomonadati</taxon>
        <taxon>Pseudomonadota</taxon>
        <taxon>Betaproteobacteria</taxon>
        <taxon>Burkholderiales</taxon>
        <taxon>Oxalobacteraceae</taxon>
        <taxon>Herbaspirillum</taxon>
    </lineage>
</organism>
<gene>
    <name evidence="8" type="ORF">PQR63_19010</name>
</gene>
<dbReference type="GO" id="GO:0016746">
    <property type="term" value="F:acyltransferase activity"/>
    <property type="evidence" value="ECO:0007669"/>
    <property type="project" value="UniProtKB-KW"/>
</dbReference>
<dbReference type="PANTHER" id="PTHR30606:SF9">
    <property type="entry name" value="LIPID A BIOSYNTHESIS LAUROYLTRANSFERASE"/>
    <property type="match status" value="1"/>
</dbReference>
<keyword evidence="6 8" id="KW-0012">Acyltransferase</keyword>
<evidence type="ECO:0000256" key="7">
    <source>
        <dbReference type="SAM" id="MobiDB-lite"/>
    </source>
</evidence>
<accession>A0ABW8ZBU1</accession>
<dbReference type="InterPro" id="IPR014548">
    <property type="entry name" value="Ac_Trasf"/>
</dbReference>
<dbReference type="RefSeq" id="WP_408169529.1">
    <property type="nucleotide sequence ID" value="NZ_JAQQFR010000013.1"/>
</dbReference>
<evidence type="ECO:0000256" key="6">
    <source>
        <dbReference type="ARBA" id="ARBA00023315"/>
    </source>
</evidence>
<comment type="caution">
    <text evidence="8">The sequence shown here is derived from an EMBL/GenBank/DDBJ whole genome shotgun (WGS) entry which is preliminary data.</text>
</comment>
<evidence type="ECO:0000313" key="9">
    <source>
        <dbReference type="Proteomes" id="UP001629214"/>
    </source>
</evidence>
<dbReference type="EMBL" id="JAQQFR010000013">
    <property type="protein sequence ID" value="MFL9880496.1"/>
    <property type="molecule type" value="Genomic_DNA"/>
</dbReference>
<proteinExistence type="predicted"/>
<dbReference type="PANTHER" id="PTHR30606">
    <property type="entry name" value="LIPID A BIOSYNTHESIS LAUROYL ACYLTRANSFERASE"/>
    <property type="match status" value="1"/>
</dbReference>
<dbReference type="InterPro" id="IPR004960">
    <property type="entry name" value="LipA_acyltrans"/>
</dbReference>
<keyword evidence="2" id="KW-1003">Cell membrane</keyword>
<feature type="compositionally biased region" description="Polar residues" evidence="7">
    <location>
        <begin position="1"/>
        <end position="20"/>
    </location>
</feature>
<dbReference type="PIRSF" id="PIRSF028561">
    <property type="entry name" value="Ac_Trasf"/>
    <property type="match status" value="1"/>
</dbReference>
<evidence type="ECO:0000256" key="1">
    <source>
        <dbReference type="ARBA" id="ARBA00004533"/>
    </source>
</evidence>
<evidence type="ECO:0000256" key="2">
    <source>
        <dbReference type="ARBA" id="ARBA00022475"/>
    </source>
</evidence>
<evidence type="ECO:0000313" key="8">
    <source>
        <dbReference type="EMBL" id="MFL9880496.1"/>
    </source>
</evidence>
<comment type="subcellular location">
    <subcellularLocation>
        <location evidence="1">Cell inner membrane</location>
    </subcellularLocation>
</comment>
<evidence type="ECO:0000256" key="4">
    <source>
        <dbReference type="ARBA" id="ARBA00022679"/>
    </source>
</evidence>